<reference evidence="2 3" key="1">
    <citation type="submission" date="2018-10" db="EMBL/GenBank/DDBJ databases">
        <title>A high-quality apple genome assembly.</title>
        <authorList>
            <person name="Hu J."/>
        </authorList>
    </citation>
    <scope>NUCLEOTIDE SEQUENCE [LARGE SCALE GENOMIC DNA]</scope>
    <source>
        <strain evidence="3">cv. HFTH1</strain>
        <tissue evidence="2">Young leaf</tissue>
    </source>
</reference>
<comment type="caution">
    <text evidence="2">The sequence shown here is derived from an EMBL/GenBank/DDBJ whole genome shotgun (WGS) entry which is preliminary data.</text>
</comment>
<protein>
    <recommendedName>
        <fullName evidence="1">RNase H type-1 domain-containing protein</fullName>
    </recommendedName>
</protein>
<evidence type="ECO:0000313" key="3">
    <source>
        <dbReference type="Proteomes" id="UP000290289"/>
    </source>
</evidence>
<dbReference type="Pfam" id="PF13456">
    <property type="entry name" value="RVT_3"/>
    <property type="match status" value="1"/>
</dbReference>
<organism evidence="2 3">
    <name type="scientific">Malus domestica</name>
    <name type="common">Apple</name>
    <name type="synonym">Pyrus malus</name>
    <dbReference type="NCBI Taxonomy" id="3750"/>
    <lineage>
        <taxon>Eukaryota</taxon>
        <taxon>Viridiplantae</taxon>
        <taxon>Streptophyta</taxon>
        <taxon>Embryophyta</taxon>
        <taxon>Tracheophyta</taxon>
        <taxon>Spermatophyta</taxon>
        <taxon>Magnoliopsida</taxon>
        <taxon>eudicotyledons</taxon>
        <taxon>Gunneridae</taxon>
        <taxon>Pentapetalae</taxon>
        <taxon>rosids</taxon>
        <taxon>fabids</taxon>
        <taxon>Rosales</taxon>
        <taxon>Rosaceae</taxon>
        <taxon>Amygdaloideae</taxon>
        <taxon>Maleae</taxon>
        <taxon>Malus</taxon>
    </lineage>
</organism>
<dbReference type="GO" id="GO:0004523">
    <property type="term" value="F:RNA-DNA hybrid ribonuclease activity"/>
    <property type="evidence" value="ECO:0007669"/>
    <property type="project" value="InterPro"/>
</dbReference>
<keyword evidence="3" id="KW-1185">Reference proteome</keyword>
<accession>A0A498HAX1</accession>
<evidence type="ECO:0000259" key="1">
    <source>
        <dbReference type="Pfam" id="PF13456"/>
    </source>
</evidence>
<evidence type="ECO:0000313" key="2">
    <source>
        <dbReference type="EMBL" id="RXH68596.1"/>
    </source>
</evidence>
<sequence length="130" mass="14545">MVVAHLLFDKTGARRAEIVIDKGFKSFLMFVHSLGIHNHIKVECGIGLLQECAKEAIQSIEIETDAKTIVQMINKETRTDASLEDIINDIWNLAQSFQNATFMYAHQKCNHAAHVVASYVSKGWFGIAVL</sequence>
<gene>
    <name evidence="2" type="ORF">DVH24_030929</name>
</gene>
<dbReference type="EMBL" id="RDQH01000343">
    <property type="protein sequence ID" value="RXH68596.1"/>
    <property type="molecule type" value="Genomic_DNA"/>
</dbReference>
<dbReference type="InterPro" id="IPR002156">
    <property type="entry name" value="RNaseH_domain"/>
</dbReference>
<dbReference type="Gene3D" id="3.30.420.10">
    <property type="entry name" value="Ribonuclease H-like superfamily/Ribonuclease H"/>
    <property type="match status" value="1"/>
</dbReference>
<dbReference type="AlphaFoldDB" id="A0A498HAX1"/>
<proteinExistence type="predicted"/>
<name>A0A498HAX1_MALDO</name>
<dbReference type="Proteomes" id="UP000290289">
    <property type="component" value="Chromosome 17"/>
</dbReference>
<dbReference type="InterPro" id="IPR036397">
    <property type="entry name" value="RNaseH_sf"/>
</dbReference>
<feature type="domain" description="RNase H type-1" evidence="1">
    <location>
        <begin position="49"/>
        <end position="119"/>
    </location>
</feature>
<dbReference type="GO" id="GO:0003676">
    <property type="term" value="F:nucleic acid binding"/>
    <property type="evidence" value="ECO:0007669"/>
    <property type="project" value="InterPro"/>
</dbReference>